<proteinExistence type="predicted"/>
<organism evidence="1 2">
    <name type="scientific">Novosphingobium pentaromativorans US6-1</name>
    <dbReference type="NCBI Taxonomy" id="1088721"/>
    <lineage>
        <taxon>Bacteria</taxon>
        <taxon>Pseudomonadati</taxon>
        <taxon>Pseudomonadota</taxon>
        <taxon>Alphaproteobacteria</taxon>
        <taxon>Sphingomonadales</taxon>
        <taxon>Sphingomonadaceae</taxon>
        <taxon>Novosphingobium</taxon>
    </lineage>
</organism>
<dbReference type="AlphaFoldDB" id="G6EF98"/>
<gene>
    <name evidence="1" type="ORF">NSU_3019</name>
</gene>
<comment type="caution">
    <text evidence="1">The sequence shown here is derived from an EMBL/GenBank/DDBJ whole genome shotgun (WGS) entry which is preliminary data.</text>
</comment>
<evidence type="ECO:0000313" key="1">
    <source>
        <dbReference type="EMBL" id="EHJ60056.1"/>
    </source>
</evidence>
<protein>
    <submittedName>
        <fullName evidence="1">Uncharacterized protein</fullName>
    </submittedName>
</protein>
<keyword evidence="2" id="KW-1185">Reference proteome</keyword>
<reference evidence="1 2" key="1">
    <citation type="journal article" date="2012" name="J. Bacteriol.">
        <title>Genome sequence of benzo(a)pyrene-degrading bacterium Novosphingobium pentaromativorans US6-1.</title>
        <authorList>
            <person name="Luo Y.R."/>
            <person name="Kang S.G."/>
            <person name="Kim S.J."/>
            <person name="Kim M.R."/>
            <person name="Li N."/>
            <person name="Lee J.H."/>
            <person name="Kwon K.K."/>
        </authorList>
    </citation>
    <scope>NUCLEOTIDE SEQUENCE [LARGE SCALE GENOMIC DNA]</scope>
    <source>
        <strain evidence="1 2">US6-1</strain>
    </source>
</reference>
<dbReference type="Proteomes" id="UP000004030">
    <property type="component" value="Unassembled WGS sequence"/>
</dbReference>
<dbReference type="EMBL" id="AGFM01000047">
    <property type="protein sequence ID" value="EHJ60056.1"/>
    <property type="molecule type" value="Genomic_DNA"/>
</dbReference>
<evidence type="ECO:0000313" key="2">
    <source>
        <dbReference type="Proteomes" id="UP000004030"/>
    </source>
</evidence>
<accession>G6EF98</accession>
<name>G6EF98_9SPHN</name>
<sequence>MPVAIRYAYSAALATHRLRTQIMLLAIILALATILSPQIGSCLSQGGVAAWF</sequence>